<comment type="catalytic activity">
    <reaction evidence="4">
        <text>alpha,alpha-trehalose 6-phosphate + H2O = alpha,alpha-trehalose + phosphate</text>
        <dbReference type="Rhea" id="RHEA:23420"/>
        <dbReference type="ChEBI" id="CHEBI:15377"/>
        <dbReference type="ChEBI" id="CHEBI:16551"/>
        <dbReference type="ChEBI" id="CHEBI:43474"/>
        <dbReference type="ChEBI" id="CHEBI:58429"/>
        <dbReference type="EC" id="3.1.3.12"/>
    </reaction>
</comment>
<dbReference type="Gene3D" id="3.30.70.1020">
    <property type="entry name" value="Trehalose-6-phosphate phosphatase related protein, domain 2"/>
    <property type="match status" value="1"/>
</dbReference>
<dbReference type="InterPro" id="IPR003337">
    <property type="entry name" value="Trehalose_PPase"/>
</dbReference>
<dbReference type="InterPro" id="IPR036412">
    <property type="entry name" value="HAD-like_sf"/>
</dbReference>
<gene>
    <name evidence="6" type="primary">otsB</name>
    <name evidence="6" type="ORF">DI565_04260</name>
</gene>
<keyword evidence="4" id="KW-0479">Metal-binding</keyword>
<name>A0A2W5KLH7_ANCNO</name>
<evidence type="ECO:0000256" key="1">
    <source>
        <dbReference type="ARBA" id="ARBA00005199"/>
    </source>
</evidence>
<dbReference type="GO" id="GO:0046872">
    <property type="term" value="F:metal ion binding"/>
    <property type="evidence" value="ECO:0007669"/>
    <property type="project" value="UniProtKB-KW"/>
</dbReference>
<dbReference type="GO" id="GO:0004805">
    <property type="term" value="F:trehalose-phosphatase activity"/>
    <property type="evidence" value="ECO:0007669"/>
    <property type="project" value="UniProtKB-EC"/>
</dbReference>
<accession>A0A2W5KLH7</accession>
<dbReference type="InterPro" id="IPR044651">
    <property type="entry name" value="OTSB-like"/>
</dbReference>
<evidence type="ECO:0000313" key="6">
    <source>
        <dbReference type="EMBL" id="PZQ17941.1"/>
    </source>
</evidence>
<dbReference type="CDD" id="cd01627">
    <property type="entry name" value="HAD_TPP"/>
    <property type="match status" value="1"/>
</dbReference>
<dbReference type="InterPro" id="IPR023214">
    <property type="entry name" value="HAD_sf"/>
</dbReference>
<comment type="cofactor">
    <cofactor evidence="4">
        <name>Mg(2+)</name>
        <dbReference type="ChEBI" id="CHEBI:18420"/>
    </cofactor>
</comment>
<keyword evidence="3 4" id="KW-0378">Hydrolase</keyword>
<dbReference type="NCBIfam" id="TIGR01484">
    <property type="entry name" value="HAD-SF-IIB"/>
    <property type="match status" value="1"/>
</dbReference>
<dbReference type="EC" id="3.1.3.12" evidence="4"/>
<proteinExistence type="inferred from homology"/>
<dbReference type="PANTHER" id="PTHR43768:SF3">
    <property type="entry name" value="TREHALOSE 6-PHOSPHATE PHOSPHATASE"/>
    <property type="match status" value="1"/>
</dbReference>
<evidence type="ECO:0000256" key="4">
    <source>
        <dbReference type="RuleBase" id="RU361117"/>
    </source>
</evidence>
<feature type="compositionally biased region" description="Basic and acidic residues" evidence="5">
    <location>
        <begin position="11"/>
        <end position="26"/>
    </location>
</feature>
<sequence length="263" mass="27875">MARQTTTAGAREAERERPPERPEGFPDRLALFLDLDGTVLDLAATPDGVTLPSETRRAIGDLADRLDGALAVVTGRTLEEVDRILAPLRLPAAALHGAQLRRRGGGRAAPGADDLPQRLTAALGAFVDQRPGLTLEDKGASAAVHFRADPERESEVREHLDDIVGRLAPQHELQPGKMVMEVRPRGIDKGAALRALMDSPPFEGRTPLVCGDDLTDEFAFEAAASLGGAAILVGSPPRPSAARYGLPDPAAMRDWLKALAAGT</sequence>
<comment type="pathway">
    <text evidence="1 4">Glycan biosynthesis; trehalose biosynthesis.</text>
</comment>
<dbReference type="SUPFAM" id="SSF56784">
    <property type="entry name" value="HAD-like"/>
    <property type="match status" value="1"/>
</dbReference>
<evidence type="ECO:0000313" key="7">
    <source>
        <dbReference type="Proteomes" id="UP000249577"/>
    </source>
</evidence>
<feature type="compositionally biased region" description="Low complexity" evidence="5">
    <location>
        <begin position="1"/>
        <end position="10"/>
    </location>
</feature>
<comment type="caution">
    <text evidence="6">The sequence shown here is derived from an EMBL/GenBank/DDBJ whole genome shotgun (WGS) entry which is preliminary data.</text>
</comment>
<dbReference type="PANTHER" id="PTHR43768">
    <property type="entry name" value="TREHALOSE 6-PHOSPHATE PHOSPHATASE"/>
    <property type="match status" value="1"/>
</dbReference>
<dbReference type="AlphaFoldDB" id="A0A2W5KLH7"/>
<dbReference type="UniPathway" id="UPA00299"/>
<dbReference type="InterPro" id="IPR006379">
    <property type="entry name" value="HAD-SF_hydro_IIB"/>
</dbReference>
<dbReference type="GO" id="GO:0005992">
    <property type="term" value="P:trehalose biosynthetic process"/>
    <property type="evidence" value="ECO:0007669"/>
    <property type="project" value="UniProtKB-UniPathway"/>
</dbReference>
<protein>
    <recommendedName>
        <fullName evidence="4">Trehalose 6-phosphate phosphatase</fullName>
        <ecNumber evidence="4">3.1.3.12</ecNumber>
    </recommendedName>
</protein>
<comment type="function">
    <text evidence="4">Removes the phosphate from trehalose 6-phosphate to produce free trehalose.</text>
</comment>
<evidence type="ECO:0000256" key="2">
    <source>
        <dbReference type="ARBA" id="ARBA00008770"/>
    </source>
</evidence>
<reference evidence="6 7" key="1">
    <citation type="submission" date="2017-08" db="EMBL/GenBank/DDBJ databases">
        <title>Infants hospitalized years apart are colonized by the same room-sourced microbial strains.</title>
        <authorList>
            <person name="Brooks B."/>
            <person name="Olm M.R."/>
            <person name="Firek B.A."/>
            <person name="Baker R."/>
            <person name="Thomas B.C."/>
            <person name="Morowitz M.J."/>
            <person name="Banfield J.F."/>
        </authorList>
    </citation>
    <scope>NUCLEOTIDE SEQUENCE [LARGE SCALE GENOMIC DNA]</scope>
    <source>
        <strain evidence="6">S2_005_003_R2_43</strain>
    </source>
</reference>
<dbReference type="NCBIfam" id="TIGR00685">
    <property type="entry name" value="T6PP"/>
    <property type="match status" value="1"/>
</dbReference>
<evidence type="ECO:0000256" key="5">
    <source>
        <dbReference type="SAM" id="MobiDB-lite"/>
    </source>
</evidence>
<dbReference type="Pfam" id="PF02358">
    <property type="entry name" value="Trehalose_PPase"/>
    <property type="match status" value="1"/>
</dbReference>
<dbReference type="Gene3D" id="3.40.50.1000">
    <property type="entry name" value="HAD superfamily/HAD-like"/>
    <property type="match status" value="1"/>
</dbReference>
<feature type="region of interest" description="Disordered" evidence="5">
    <location>
        <begin position="1"/>
        <end position="26"/>
    </location>
</feature>
<comment type="similarity">
    <text evidence="2 4">Belongs to the trehalose phosphatase family.</text>
</comment>
<dbReference type="EMBL" id="QFPN01000002">
    <property type="protein sequence ID" value="PZQ17941.1"/>
    <property type="molecule type" value="Genomic_DNA"/>
</dbReference>
<organism evidence="6 7">
    <name type="scientific">Ancylobacter novellus</name>
    <name type="common">Thiobacillus novellus</name>
    <dbReference type="NCBI Taxonomy" id="921"/>
    <lineage>
        <taxon>Bacteria</taxon>
        <taxon>Pseudomonadati</taxon>
        <taxon>Pseudomonadota</taxon>
        <taxon>Alphaproteobacteria</taxon>
        <taxon>Hyphomicrobiales</taxon>
        <taxon>Xanthobacteraceae</taxon>
        <taxon>Ancylobacter</taxon>
    </lineage>
</organism>
<keyword evidence="4" id="KW-0460">Magnesium</keyword>
<dbReference type="Proteomes" id="UP000249577">
    <property type="component" value="Unassembled WGS sequence"/>
</dbReference>
<evidence type="ECO:0000256" key="3">
    <source>
        <dbReference type="ARBA" id="ARBA00022801"/>
    </source>
</evidence>